<dbReference type="Proteomes" id="UP000245119">
    <property type="component" value="Linkage Group LG9"/>
</dbReference>
<proteinExistence type="predicted"/>
<dbReference type="Pfam" id="PF00057">
    <property type="entry name" value="Ldl_recept_a"/>
    <property type="match status" value="1"/>
</dbReference>
<accession>A0A2T7NT80</accession>
<name>A0A2T7NT80_POMCA</name>
<evidence type="ECO:0000256" key="1">
    <source>
        <dbReference type="ARBA" id="ARBA00023157"/>
    </source>
</evidence>
<dbReference type="SUPFAM" id="SSF57424">
    <property type="entry name" value="LDL receptor-like module"/>
    <property type="match status" value="1"/>
</dbReference>
<sequence length="126" mass="14119">MMKLVLLTLLVLAATEAKYKKSKKNLERKPGYIVKRQATTCGENEFRCNNGVCIQDEWTCDTERDCRDGSDEINCPTLHPSLCGDMMTARDCALMNETVTPICLSEEDGFKFCRKFCNLCTTGTSG</sequence>
<dbReference type="InterPro" id="IPR023415">
    <property type="entry name" value="LDLR_class-A_CS"/>
</dbReference>
<dbReference type="OrthoDB" id="10062665at2759"/>
<evidence type="ECO:0000313" key="5">
    <source>
        <dbReference type="Proteomes" id="UP000245119"/>
    </source>
</evidence>
<evidence type="ECO:0000313" key="4">
    <source>
        <dbReference type="EMBL" id="PVD24371.1"/>
    </source>
</evidence>
<organism evidence="4 5">
    <name type="scientific">Pomacea canaliculata</name>
    <name type="common">Golden apple snail</name>
    <dbReference type="NCBI Taxonomy" id="400727"/>
    <lineage>
        <taxon>Eukaryota</taxon>
        <taxon>Metazoa</taxon>
        <taxon>Spiralia</taxon>
        <taxon>Lophotrochozoa</taxon>
        <taxon>Mollusca</taxon>
        <taxon>Gastropoda</taxon>
        <taxon>Caenogastropoda</taxon>
        <taxon>Architaenioglossa</taxon>
        <taxon>Ampullarioidea</taxon>
        <taxon>Ampullariidae</taxon>
        <taxon>Pomacea</taxon>
    </lineage>
</organism>
<feature type="chain" id="PRO_5015723383" description="ShKT domain-containing protein" evidence="3">
    <location>
        <begin position="18"/>
        <end position="126"/>
    </location>
</feature>
<dbReference type="PROSITE" id="PS50068">
    <property type="entry name" value="LDLRA_2"/>
    <property type="match status" value="1"/>
</dbReference>
<evidence type="ECO:0008006" key="6">
    <source>
        <dbReference type="Google" id="ProtNLM"/>
    </source>
</evidence>
<feature type="disulfide bond" evidence="2">
    <location>
        <begin position="60"/>
        <end position="75"/>
    </location>
</feature>
<evidence type="ECO:0000256" key="2">
    <source>
        <dbReference type="PROSITE-ProRule" id="PRU00124"/>
    </source>
</evidence>
<keyword evidence="5" id="KW-1185">Reference proteome</keyword>
<dbReference type="AlphaFoldDB" id="A0A2T7NT80"/>
<dbReference type="Gene3D" id="4.10.400.10">
    <property type="entry name" value="Low-density Lipoprotein Receptor"/>
    <property type="match status" value="1"/>
</dbReference>
<gene>
    <name evidence="4" type="ORF">C0Q70_14852</name>
</gene>
<dbReference type="InterPro" id="IPR002172">
    <property type="entry name" value="LDrepeatLR_classA_rpt"/>
</dbReference>
<dbReference type="EMBL" id="PZQS01000009">
    <property type="protein sequence ID" value="PVD24371.1"/>
    <property type="molecule type" value="Genomic_DNA"/>
</dbReference>
<dbReference type="SMART" id="SM00192">
    <property type="entry name" value="LDLa"/>
    <property type="match status" value="1"/>
</dbReference>
<keyword evidence="3" id="KW-0732">Signal</keyword>
<feature type="disulfide bond" evidence="2">
    <location>
        <begin position="41"/>
        <end position="53"/>
    </location>
</feature>
<protein>
    <recommendedName>
        <fullName evidence="6">ShKT domain-containing protein</fullName>
    </recommendedName>
</protein>
<evidence type="ECO:0000256" key="3">
    <source>
        <dbReference type="SAM" id="SignalP"/>
    </source>
</evidence>
<dbReference type="PROSITE" id="PS01209">
    <property type="entry name" value="LDLRA_1"/>
    <property type="match status" value="1"/>
</dbReference>
<reference evidence="4 5" key="1">
    <citation type="submission" date="2018-04" db="EMBL/GenBank/DDBJ databases">
        <title>The genome of golden apple snail Pomacea canaliculata provides insight into stress tolerance and invasive adaptation.</title>
        <authorList>
            <person name="Liu C."/>
            <person name="Liu B."/>
            <person name="Ren Y."/>
            <person name="Zhang Y."/>
            <person name="Wang H."/>
            <person name="Li S."/>
            <person name="Jiang F."/>
            <person name="Yin L."/>
            <person name="Zhang G."/>
            <person name="Qian W."/>
            <person name="Fan W."/>
        </authorList>
    </citation>
    <scope>NUCLEOTIDE SEQUENCE [LARGE SCALE GENOMIC DNA]</scope>
    <source>
        <strain evidence="4">SZHN2017</strain>
        <tissue evidence="4">Muscle</tissue>
    </source>
</reference>
<feature type="disulfide bond" evidence="2">
    <location>
        <begin position="48"/>
        <end position="66"/>
    </location>
</feature>
<comment type="caution">
    <text evidence="4">The sequence shown here is derived from an EMBL/GenBank/DDBJ whole genome shotgun (WGS) entry which is preliminary data.</text>
</comment>
<dbReference type="InterPro" id="IPR036055">
    <property type="entry name" value="LDL_receptor-like_sf"/>
</dbReference>
<keyword evidence="1 2" id="KW-1015">Disulfide bond</keyword>
<feature type="signal peptide" evidence="3">
    <location>
        <begin position="1"/>
        <end position="17"/>
    </location>
</feature>
<dbReference type="CDD" id="cd00112">
    <property type="entry name" value="LDLa"/>
    <property type="match status" value="1"/>
</dbReference>
<dbReference type="FunFam" id="4.10.400.10:FF:000011">
    <property type="entry name" value="Low-density lipoprotein receptor-related protein 1"/>
    <property type="match status" value="1"/>
</dbReference>